<accession>A0A9Q2ZWE2</accession>
<keyword evidence="1" id="KW-0732">Signal</keyword>
<evidence type="ECO:0008006" key="4">
    <source>
        <dbReference type="Google" id="ProtNLM"/>
    </source>
</evidence>
<dbReference type="EMBL" id="JAANEY010000001">
    <property type="protein sequence ID" value="MBT8551649.1"/>
    <property type="molecule type" value="Genomic_DNA"/>
</dbReference>
<sequence>MIMKNLIISLALGLLSTNSFGFEIFALGTSNTNCKGAGQAYTSTLNDLLAQEKINAQVINAGVDGDRPQFMMPRLEQGLKAYPNAKIVIFEPGPNERNKSFNLEASDEILKYLQAAKMPTIYVSHGAIESNDEAEQRAKKYGAYYYGHWTKNVPVDRDHRQFDMNGNSGGHMTVAGCQLWAKNMLPFIKQVIKEANIK</sequence>
<reference evidence="2" key="1">
    <citation type="journal article" date="2021" name="Genome Biol. Evol.">
        <title>Continental-Scale Gene Flow Prevents Allopatric Divergence of Pelagic Freshwater Bacteria.</title>
        <authorList>
            <person name="Hoetzinger M."/>
            <person name="Pitt A."/>
            <person name="Huemer A."/>
            <person name="Hahn M.W."/>
        </authorList>
    </citation>
    <scope>NUCLEOTIDE SEQUENCE</scope>
    <source>
        <strain evidence="2">SM1-W8</strain>
    </source>
</reference>
<feature type="chain" id="PRO_5040124094" description="SGNH hydrolase-type esterase domain-containing protein" evidence="1">
    <location>
        <begin position="22"/>
        <end position="198"/>
    </location>
</feature>
<feature type="signal peptide" evidence="1">
    <location>
        <begin position="1"/>
        <end position="21"/>
    </location>
</feature>
<dbReference type="SUPFAM" id="SSF52266">
    <property type="entry name" value="SGNH hydrolase"/>
    <property type="match status" value="1"/>
</dbReference>
<dbReference type="Proteomes" id="UP000783102">
    <property type="component" value="Unassembled WGS sequence"/>
</dbReference>
<organism evidence="2 3">
    <name type="scientific">Polynucleobacter paneuropaeus</name>
    <dbReference type="NCBI Taxonomy" id="2527775"/>
    <lineage>
        <taxon>Bacteria</taxon>
        <taxon>Pseudomonadati</taxon>
        <taxon>Pseudomonadota</taxon>
        <taxon>Betaproteobacteria</taxon>
        <taxon>Burkholderiales</taxon>
        <taxon>Burkholderiaceae</taxon>
        <taxon>Polynucleobacter</taxon>
    </lineage>
</organism>
<evidence type="ECO:0000256" key="1">
    <source>
        <dbReference type="SAM" id="SignalP"/>
    </source>
</evidence>
<gene>
    <name evidence="2" type="ORF">G6731_06715</name>
</gene>
<evidence type="ECO:0000313" key="2">
    <source>
        <dbReference type="EMBL" id="MBT8551649.1"/>
    </source>
</evidence>
<protein>
    <recommendedName>
        <fullName evidence="4">SGNH hydrolase-type esterase domain-containing protein</fullName>
    </recommendedName>
</protein>
<evidence type="ECO:0000313" key="3">
    <source>
        <dbReference type="Proteomes" id="UP000783102"/>
    </source>
</evidence>
<proteinExistence type="predicted"/>
<name>A0A9Q2ZWE2_9BURK</name>
<dbReference type="InterPro" id="IPR036514">
    <property type="entry name" value="SGNH_hydro_sf"/>
</dbReference>
<comment type="caution">
    <text evidence="2">The sequence shown here is derived from an EMBL/GenBank/DDBJ whole genome shotgun (WGS) entry which is preliminary data.</text>
</comment>
<dbReference type="Gene3D" id="3.40.50.1110">
    <property type="entry name" value="SGNH hydrolase"/>
    <property type="match status" value="1"/>
</dbReference>
<dbReference type="AlphaFoldDB" id="A0A9Q2ZWE2"/>
<dbReference type="GO" id="GO:0016788">
    <property type="term" value="F:hydrolase activity, acting on ester bonds"/>
    <property type="evidence" value="ECO:0007669"/>
    <property type="project" value="UniProtKB-ARBA"/>
</dbReference>